<feature type="non-terminal residue" evidence="1">
    <location>
        <position position="62"/>
    </location>
</feature>
<dbReference type="Proteomes" id="UP000663881">
    <property type="component" value="Unassembled WGS sequence"/>
</dbReference>
<evidence type="ECO:0000313" key="2">
    <source>
        <dbReference type="Proteomes" id="UP000663881"/>
    </source>
</evidence>
<protein>
    <submittedName>
        <fullName evidence="1">Uncharacterized protein</fullName>
    </submittedName>
</protein>
<dbReference type="EMBL" id="CAJOAY010015308">
    <property type="protein sequence ID" value="CAF4288258.1"/>
    <property type="molecule type" value="Genomic_DNA"/>
</dbReference>
<gene>
    <name evidence="1" type="ORF">OKA104_LOCUS45562</name>
</gene>
<dbReference type="AlphaFoldDB" id="A0A820H2P2"/>
<reference evidence="1" key="1">
    <citation type="submission" date="2021-02" db="EMBL/GenBank/DDBJ databases">
        <authorList>
            <person name="Nowell W R."/>
        </authorList>
    </citation>
    <scope>NUCLEOTIDE SEQUENCE</scope>
</reference>
<sequence>MEIMKQESCENELQFHVDTNDDQSWSPTALKTPTIPFSNFYITKGPSSNCSGSHHKLSEQLT</sequence>
<comment type="caution">
    <text evidence="1">The sequence shown here is derived from an EMBL/GenBank/DDBJ whole genome shotgun (WGS) entry which is preliminary data.</text>
</comment>
<proteinExistence type="predicted"/>
<evidence type="ECO:0000313" key="1">
    <source>
        <dbReference type="EMBL" id="CAF4288258.1"/>
    </source>
</evidence>
<organism evidence="1 2">
    <name type="scientific">Adineta steineri</name>
    <dbReference type="NCBI Taxonomy" id="433720"/>
    <lineage>
        <taxon>Eukaryota</taxon>
        <taxon>Metazoa</taxon>
        <taxon>Spiralia</taxon>
        <taxon>Gnathifera</taxon>
        <taxon>Rotifera</taxon>
        <taxon>Eurotatoria</taxon>
        <taxon>Bdelloidea</taxon>
        <taxon>Adinetida</taxon>
        <taxon>Adinetidae</taxon>
        <taxon>Adineta</taxon>
    </lineage>
</organism>
<name>A0A820H2P2_9BILA</name>
<accession>A0A820H2P2</accession>